<feature type="region of interest" description="Disordered" evidence="2">
    <location>
        <begin position="863"/>
        <end position="898"/>
    </location>
</feature>
<feature type="compositionally biased region" description="Acidic residues" evidence="2">
    <location>
        <begin position="863"/>
        <end position="881"/>
    </location>
</feature>
<dbReference type="PANTHER" id="PTHR13520:SF0">
    <property type="entry name" value="RAD50-INTERACTING PROTEIN 1"/>
    <property type="match status" value="1"/>
</dbReference>
<gene>
    <name evidence="3" type="ORF">A4X03_0g3175</name>
</gene>
<reference evidence="3" key="1">
    <citation type="submission" date="2016-04" db="EMBL/GenBank/DDBJ databases">
        <authorList>
            <person name="Nguyen H.D."/>
            <person name="Kesanakurti P."/>
            <person name="Cullis J."/>
            <person name="Levesque C.A."/>
            <person name="Hambleton S."/>
        </authorList>
    </citation>
    <scope>NUCLEOTIDE SEQUENCE</scope>
    <source>
        <strain evidence="3">DAOMC 238032</strain>
    </source>
</reference>
<feature type="compositionally biased region" description="Low complexity" evidence="2">
    <location>
        <begin position="233"/>
        <end position="243"/>
    </location>
</feature>
<feature type="compositionally biased region" description="Gly residues" evidence="2">
    <location>
        <begin position="802"/>
        <end position="814"/>
    </location>
</feature>
<organism evidence="3 4">
    <name type="scientific">Tilletia caries</name>
    <name type="common">wheat bunt fungus</name>
    <dbReference type="NCBI Taxonomy" id="13290"/>
    <lineage>
        <taxon>Eukaryota</taxon>
        <taxon>Fungi</taxon>
        <taxon>Dikarya</taxon>
        <taxon>Basidiomycota</taxon>
        <taxon>Ustilaginomycotina</taxon>
        <taxon>Exobasidiomycetes</taxon>
        <taxon>Tilletiales</taxon>
        <taxon>Tilletiaceae</taxon>
        <taxon>Tilletia</taxon>
    </lineage>
</organism>
<feature type="region of interest" description="Disordered" evidence="2">
    <location>
        <begin position="529"/>
        <end position="575"/>
    </location>
</feature>
<reference evidence="3" key="2">
    <citation type="journal article" date="2019" name="IMA Fungus">
        <title>Genome sequencing and comparison of five Tilletia species to identify candidate genes for the detection of regulated species infecting wheat.</title>
        <authorList>
            <person name="Nguyen H.D.T."/>
            <person name="Sultana T."/>
            <person name="Kesanakurti P."/>
            <person name="Hambleton S."/>
        </authorList>
    </citation>
    <scope>NUCLEOTIDE SEQUENCE</scope>
    <source>
        <strain evidence="3">DAOMC 238032</strain>
    </source>
</reference>
<evidence type="ECO:0000256" key="1">
    <source>
        <dbReference type="SAM" id="Coils"/>
    </source>
</evidence>
<feature type="coiled-coil region" evidence="1">
    <location>
        <begin position="58"/>
        <end position="85"/>
    </location>
</feature>
<proteinExistence type="predicted"/>
<feature type="region of interest" description="Disordered" evidence="2">
    <location>
        <begin position="293"/>
        <end position="316"/>
    </location>
</feature>
<keyword evidence="1" id="KW-0175">Coiled coil</keyword>
<dbReference type="InterPro" id="IPR007528">
    <property type="entry name" value="RINT1_Tip20"/>
</dbReference>
<feature type="region of interest" description="Disordered" evidence="2">
    <location>
        <begin position="792"/>
        <end position="814"/>
    </location>
</feature>
<dbReference type="GO" id="GO:0006888">
    <property type="term" value="P:endoplasmic reticulum to Golgi vesicle-mediated transport"/>
    <property type="evidence" value="ECO:0007669"/>
    <property type="project" value="InterPro"/>
</dbReference>
<dbReference type="Proteomes" id="UP000077671">
    <property type="component" value="Unassembled WGS sequence"/>
</dbReference>
<comment type="caution">
    <text evidence="3">The sequence shown here is derived from an EMBL/GenBank/DDBJ whole genome shotgun (WGS) entry which is preliminary data.</text>
</comment>
<dbReference type="Pfam" id="PF04437">
    <property type="entry name" value="RINT1_TIP1"/>
    <property type="match status" value="2"/>
</dbReference>
<feature type="region of interest" description="Disordered" evidence="2">
    <location>
        <begin position="233"/>
        <end position="255"/>
    </location>
</feature>
<dbReference type="EMBL" id="LWDD02000353">
    <property type="protein sequence ID" value="KAE8261526.1"/>
    <property type="molecule type" value="Genomic_DNA"/>
</dbReference>
<protein>
    <submittedName>
        <fullName evidence="3">Uncharacterized protein</fullName>
    </submittedName>
</protein>
<dbReference type="GO" id="GO:0006890">
    <property type="term" value="P:retrograde vesicle-mediated transport, Golgi to endoplasmic reticulum"/>
    <property type="evidence" value="ECO:0007669"/>
    <property type="project" value="InterPro"/>
</dbReference>
<evidence type="ECO:0000313" key="3">
    <source>
        <dbReference type="EMBL" id="KAE8261526.1"/>
    </source>
</evidence>
<dbReference type="GO" id="GO:0060628">
    <property type="term" value="P:regulation of ER to Golgi vesicle-mediated transport"/>
    <property type="evidence" value="ECO:0007669"/>
    <property type="project" value="TreeGrafter"/>
</dbReference>
<name>A0A8T8TL20_9BASI</name>
<dbReference type="AlphaFoldDB" id="A0A8T8TL20"/>
<dbReference type="GO" id="GO:0070939">
    <property type="term" value="C:Dsl1/NZR complex"/>
    <property type="evidence" value="ECO:0007669"/>
    <property type="project" value="InterPro"/>
</dbReference>
<evidence type="ECO:0000313" key="4">
    <source>
        <dbReference type="Proteomes" id="UP000077671"/>
    </source>
</evidence>
<sequence length="1085" mass="116348">MRMSRTTTTTTPTSTRARMTNSSGSLSGALSAVPSRSALQQHAASALSLTASLTLPSAAQLATLLAQAEQRSSQASRNQQHAKQQVLAHLQLTSQEDRALGQTLAALPDQINSADEAILALSSPAVLALEQSLLAQLQARTKLQTARDYFHLLASAEDLRVQALNTTHSDGRNALRALSKLAHLSDQAEDVLQDARIRGLSFIRAQRDFAFHELRKRAITKLRSACEEAGWSPASASAGTASSEPNGKPPIRRLDADPGVQAAWKDLCRFQRTAEKLHLMPCATAPLLQTDSLSEVEEEQPKDSAEVQVQSSAPRPGSAEYVPLLAVTVLLDVLLLRFRYHFDSSRPSNRLDKPEWYLSHILGLVRAYGLESDLFRPGTGSVARLCALGGWGRAHGVVPSKTSKGNGIPEKMLDTGAELLHGLLVPLRAKLVASMPLLLPHPPLLAHTISEYIIFDDALRTTYPPSNLSQPDTARGPALSLADQVLNNSDWFAAWLEGERAHAEERLDEILNAGDAWAIQAADGVEDEEDALVGGRRGGEELASGPVQRFPTQPTTTTTKGAQESTNATGSRTTSTFKTVRSAQQIIELLDSIQDRASPLPLLTHRLAFFARIQLPLLRAYADRLTRSLDAFESLSHAFARAMPGAIEGVNLAVAGAGGANVSVGGGVDLSSGGGGNGVGDVDMVKGLRGLGRLLKAHLSAAYIVDTLTSYNETPYFLSLSSELRQTDEGRKLGVELAVAEDEAEEAELDKASLVSLLRKSLRRQGNYGSGVDIRGRGAEFVAAAGAKIRSRSASRTRENSAGGGAGGGGGGGGGVEGAGVWDDILIKYRGLLRRATVAMERLVVHEIVDALKPYSYRRWDEGQIEEEDEDNDNDEDEEDEKPARVKTTTGPREGIPTPSLLPALTLLSTHLGHLLPALPPHYALPVYRSIAGTLSTAIVDRVVMSGGAHRFTYAGGQRFARDVEGGWFGVISDLMHTYGGRALSSSPSARLEAAQEAMGRRPRAAWRELEGVGKLLSLPPTLPGAGEKRWTLERTTRALFEEDGGDGDGEDGWGRCRRELGMEGGGSGGLTVVRAREVVRRRIE</sequence>
<evidence type="ECO:0000256" key="2">
    <source>
        <dbReference type="SAM" id="MobiDB-lite"/>
    </source>
</evidence>
<dbReference type="PROSITE" id="PS51386">
    <property type="entry name" value="RINT1_TIP20"/>
    <property type="match status" value="1"/>
</dbReference>
<feature type="region of interest" description="Disordered" evidence="2">
    <location>
        <begin position="1"/>
        <end position="30"/>
    </location>
</feature>
<feature type="non-terminal residue" evidence="3">
    <location>
        <position position="1"/>
    </location>
</feature>
<dbReference type="PANTHER" id="PTHR13520">
    <property type="entry name" value="RAD50-INTERACTING PROTEIN 1 RINT-1"/>
    <property type="match status" value="1"/>
</dbReference>
<accession>A0A8T8TL20</accession>
<feature type="compositionally biased region" description="Polar residues" evidence="2">
    <location>
        <begin position="560"/>
        <end position="575"/>
    </location>
</feature>